<protein>
    <recommendedName>
        <fullName evidence="2">ThuA-like domain-containing protein</fullName>
    </recommendedName>
</protein>
<proteinExistence type="predicted"/>
<name>X0TWB5_9ZZZZ</name>
<evidence type="ECO:0000313" key="1">
    <source>
        <dbReference type="EMBL" id="GAF97544.1"/>
    </source>
</evidence>
<dbReference type="AlphaFoldDB" id="X0TWB5"/>
<evidence type="ECO:0008006" key="2">
    <source>
        <dbReference type="Google" id="ProtNLM"/>
    </source>
</evidence>
<comment type="caution">
    <text evidence="1">The sequence shown here is derived from an EMBL/GenBank/DDBJ whole genome shotgun (WGS) entry which is preliminary data.</text>
</comment>
<dbReference type="Gene3D" id="3.40.50.880">
    <property type="match status" value="1"/>
</dbReference>
<dbReference type="SUPFAM" id="SSF52317">
    <property type="entry name" value="Class I glutamine amidotransferase-like"/>
    <property type="match status" value="1"/>
</dbReference>
<gene>
    <name evidence="1" type="ORF">S01H1_30425</name>
</gene>
<organism evidence="1">
    <name type="scientific">marine sediment metagenome</name>
    <dbReference type="NCBI Taxonomy" id="412755"/>
    <lineage>
        <taxon>unclassified sequences</taxon>
        <taxon>metagenomes</taxon>
        <taxon>ecological metagenomes</taxon>
    </lineage>
</organism>
<dbReference type="EMBL" id="BARS01018723">
    <property type="protein sequence ID" value="GAF97544.1"/>
    <property type="molecule type" value="Genomic_DNA"/>
</dbReference>
<accession>X0TWB5</accession>
<sequence>MMKRKIKTFLVVMLSFGLLFGIVSPILTASSATPALKALVITGQNNHDWKTSSPILKQILEDTGLFEVDIATSPPHKGDMKSYNLNFVSYQLVVLDYNGDSWSTRTQRAFVDYVKAGGGVV</sequence>
<dbReference type="InterPro" id="IPR029062">
    <property type="entry name" value="Class_I_gatase-like"/>
</dbReference>
<reference evidence="1" key="1">
    <citation type="journal article" date="2014" name="Front. Microbiol.">
        <title>High frequency of phylogenetically diverse reductive dehalogenase-homologous genes in deep subseafloor sedimentary metagenomes.</title>
        <authorList>
            <person name="Kawai M."/>
            <person name="Futagami T."/>
            <person name="Toyoda A."/>
            <person name="Takaki Y."/>
            <person name="Nishi S."/>
            <person name="Hori S."/>
            <person name="Arai W."/>
            <person name="Tsubouchi T."/>
            <person name="Morono Y."/>
            <person name="Uchiyama I."/>
            <person name="Ito T."/>
            <person name="Fujiyama A."/>
            <person name="Inagaki F."/>
            <person name="Takami H."/>
        </authorList>
    </citation>
    <scope>NUCLEOTIDE SEQUENCE</scope>
    <source>
        <strain evidence="1">Expedition CK06-06</strain>
    </source>
</reference>
<feature type="non-terminal residue" evidence="1">
    <location>
        <position position="121"/>
    </location>
</feature>